<dbReference type="PANTHER" id="PTHR10151:SF120">
    <property type="entry name" value="BIS(5'-ADENOSYL)-TRIPHOSPHATASE"/>
    <property type="match status" value="1"/>
</dbReference>
<keyword evidence="2" id="KW-1185">Reference proteome</keyword>
<gene>
    <name evidence="1" type="ORF">GCM10025782_10420</name>
</gene>
<dbReference type="InterPro" id="IPR017850">
    <property type="entry name" value="Alkaline_phosphatase_core_sf"/>
</dbReference>
<comment type="caution">
    <text evidence="1">The sequence shown here is derived from an EMBL/GenBank/DDBJ whole genome shotgun (WGS) entry which is preliminary data.</text>
</comment>
<sequence length="409" mass="43098">MPHEGLFPPRYDAAGLAGVLPAVAASLGVQRYAGSLASVGADGHAGAPAAGLADGDGASPVAAALEFGPARRAVVVLVDGLGYELIRRRGGHAPFLRSLLPAAHRISAGFPSTTATSMGTFGTGLPPGSHGLLGYEVLVPGEDRLVNELSWEDGPDPLRWQPQATVFEHAERDGVEVTRVGPAFFDGSGLTIAAVRGGRFRAADGLAARVDASLAALRAAKRSLVYLYWGDLDKVGHVHGCQSWEWGDELEAIDAELARLCRSVPSDTAVYVTADHGMVDAPHALRIDLAHDPELAAGVRHVGGEARALQLYCEPGAATDVFHTWTERVAERAWIRTREDAVAQGWFGPVSEGNLARIGDVVVAMRDNFAIVDSRRARPQLLALVGLHGSLTPEESAIPLFHVPAKDTA</sequence>
<protein>
    <submittedName>
        <fullName evidence="1">Alkaline phosphatase family protein</fullName>
    </submittedName>
</protein>
<dbReference type="PANTHER" id="PTHR10151">
    <property type="entry name" value="ECTONUCLEOTIDE PYROPHOSPHATASE/PHOSPHODIESTERASE"/>
    <property type="match status" value="1"/>
</dbReference>
<evidence type="ECO:0000313" key="1">
    <source>
        <dbReference type="EMBL" id="GAA4715632.1"/>
    </source>
</evidence>
<dbReference type="Gene3D" id="3.40.720.10">
    <property type="entry name" value="Alkaline Phosphatase, subunit A"/>
    <property type="match status" value="1"/>
</dbReference>
<organism evidence="1 2">
    <name type="scientific">Pedococcus ginsenosidimutans</name>
    <dbReference type="NCBI Taxonomy" id="490570"/>
    <lineage>
        <taxon>Bacteria</taxon>
        <taxon>Bacillati</taxon>
        <taxon>Actinomycetota</taxon>
        <taxon>Actinomycetes</taxon>
        <taxon>Micrococcales</taxon>
        <taxon>Intrasporangiaceae</taxon>
        <taxon>Pedococcus</taxon>
    </lineage>
</organism>
<dbReference type="Pfam" id="PF01663">
    <property type="entry name" value="Phosphodiest"/>
    <property type="match status" value="1"/>
</dbReference>
<dbReference type="InterPro" id="IPR002591">
    <property type="entry name" value="Phosphodiest/P_Trfase"/>
</dbReference>
<name>A0ABP8XWS3_9MICO</name>
<dbReference type="RefSeq" id="WP_345501628.1">
    <property type="nucleotide sequence ID" value="NZ_BAABLO010000004.1"/>
</dbReference>
<evidence type="ECO:0000313" key="2">
    <source>
        <dbReference type="Proteomes" id="UP001500556"/>
    </source>
</evidence>
<dbReference type="Proteomes" id="UP001500556">
    <property type="component" value="Unassembled WGS sequence"/>
</dbReference>
<reference evidence="2" key="1">
    <citation type="journal article" date="2019" name="Int. J. Syst. Evol. Microbiol.">
        <title>The Global Catalogue of Microorganisms (GCM) 10K type strain sequencing project: providing services to taxonomists for standard genome sequencing and annotation.</title>
        <authorList>
            <consortium name="The Broad Institute Genomics Platform"/>
            <consortium name="The Broad Institute Genome Sequencing Center for Infectious Disease"/>
            <person name="Wu L."/>
            <person name="Ma J."/>
        </authorList>
    </citation>
    <scope>NUCLEOTIDE SEQUENCE [LARGE SCALE GENOMIC DNA]</scope>
    <source>
        <strain evidence="2">JCM 18961</strain>
    </source>
</reference>
<dbReference type="SUPFAM" id="SSF53649">
    <property type="entry name" value="Alkaline phosphatase-like"/>
    <property type="match status" value="1"/>
</dbReference>
<accession>A0ABP8XWS3</accession>
<dbReference type="EMBL" id="BAABLO010000004">
    <property type="protein sequence ID" value="GAA4715632.1"/>
    <property type="molecule type" value="Genomic_DNA"/>
</dbReference>
<proteinExistence type="predicted"/>